<evidence type="ECO:0000259" key="4">
    <source>
        <dbReference type="Pfam" id="PF00717"/>
    </source>
</evidence>
<dbReference type="InterPro" id="IPR039418">
    <property type="entry name" value="LexA-like"/>
</dbReference>
<keyword evidence="1" id="KW-0805">Transcription regulation</keyword>
<organism evidence="5 6">
    <name type="scientific">Roseivivax halotolerans</name>
    <dbReference type="NCBI Taxonomy" id="93684"/>
    <lineage>
        <taxon>Bacteria</taxon>
        <taxon>Pseudomonadati</taxon>
        <taxon>Pseudomonadota</taxon>
        <taxon>Alphaproteobacteria</taxon>
        <taxon>Rhodobacterales</taxon>
        <taxon>Roseobacteraceae</taxon>
        <taxon>Roseivivax</taxon>
    </lineage>
</organism>
<dbReference type="CDD" id="cd06529">
    <property type="entry name" value="S24_LexA-like"/>
    <property type="match status" value="1"/>
</dbReference>
<dbReference type="CDD" id="cd00093">
    <property type="entry name" value="HTH_XRE"/>
    <property type="match status" value="1"/>
</dbReference>
<dbReference type="EMBL" id="FOXV01000002">
    <property type="protein sequence ID" value="SFQ13572.1"/>
    <property type="molecule type" value="Genomic_DNA"/>
</dbReference>
<evidence type="ECO:0000256" key="3">
    <source>
        <dbReference type="ARBA" id="ARBA00023163"/>
    </source>
</evidence>
<dbReference type="SUPFAM" id="SSF51306">
    <property type="entry name" value="LexA/Signal peptidase"/>
    <property type="match status" value="1"/>
</dbReference>
<dbReference type="STRING" id="93684.SAMN05421853_10273"/>
<keyword evidence="2" id="KW-0238">DNA-binding</keyword>
<keyword evidence="6" id="KW-1185">Reference proteome</keyword>
<evidence type="ECO:0000313" key="5">
    <source>
        <dbReference type="EMBL" id="SFQ13572.1"/>
    </source>
</evidence>
<accession>A0A1I5W1F0</accession>
<dbReference type="InterPro" id="IPR036286">
    <property type="entry name" value="LexA/Signal_pep-like_sf"/>
</dbReference>
<dbReference type="InterPro" id="IPR015927">
    <property type="entry name" value="Peptidase_S24_S26A/B/C"/>
</dbReference>
<dbReference type="GO" id="GO:0003677">
    <property type="term" value="F:DNA binding"/>
    <property type="evidence" value="ECO:0007669"/>
    <property type="project" value="UniProtKB-KW"/>
</dbReference>
<dbReference type="AlphaFoldDB" id="A0A1I5W1F0"/>
<dbReference type="RefSeq" id="WP_217646672.1">
    <property type="nucleotide sequence ID" value="NZ_FOXV01000002.1"/>
</dbReference>
<dbReference type="Proteomes" id="UP000243106">
    <property type="component" value="Unassembled WGS sequence"/>
</dbReference>
<evidence type="ECO:0000313" key="6">
    <source>
        <dbReference type="Proteomes" id="UP000243106"/>
    </source>
</evidence>
<protein>
    <submittedName>
        <fullName evidence="5">Phage repressor protein C, contains Cro/C1-type HTH and peptisase s24 domains</fullName>
    </submittedName>
</protein>
<proteinExistence type="predicted"/>
<evidence type="ECO:0000256" key="2">
    <source>
        <dbReference type="ARBA" id="ARBA00023125"/>
    </source>
</evidence>
<feature type="domain" description="Peptidase S24/S26A/S26B/S26C" evidence="4">
    <location>
        <begin position="136"/>
        <end position="267"/>
    </location>
</feature>
<sequence>MGTDYAFLHLSVNVKLHQKSKRSCAECMGCAWRVVRCKFALMIPDRIQLFELFEARRKELGLSQAEVGRRAFGKEDNSALQGIRRGSSPSWDKVRALCEALRLELYVGEARDFSNSNHNTSFPDEEFAHIPVHAATLAAGVGRLNSDEITDYLAFKRTWLRRIGVAPKDAVLARIELGEAGESMSPTIQPGDMVLIDTSRVTIPIRTASNKFKPPIYAIRTEMGARVKRVSKVDEGIIALVSDNPNISVELLSSESFGELEILGKVVWWGHTAET</sequence>
<dbReference type="Pfam" id="PF00717">
    <property type="entry name" value="Peptidase_S24"/>
    <property type="match status" value="1"/>
</dbReference>
<keyword evidence="3" id="KW-0804">Transcription</keyword>
<dbReference type="InterPro" id="IPR001387">
    <property type="entry name" value="Cro/C1-type_HTH"/>
</dbReference>
<dbReference type="PANTHER" id="PTHR40661:SF3">
    <property type="entry name" value="FELS-1 PROPHAGE TRANSCRIPTIONAL REGULATOR"/>
    <property type="match status" value="1"/>
</dbReference>
<dbReference type="Gene3D" id="2.10.109.10">
    <property type="entry name" value="Umud Fragment, subunit A"/>
    <property type="match status" value="1"/>
</dbReference>
<name>A0A1I5W1F0_9RHOB</name>
<dbReference type="PANTHER" id="PTHR40661">
    <property type="match status" value="1"/>
</dbReference>
<reference evidence="6" key="1">
    <citation type="submission" date="2016-10" db="EMBL/GenBank/DDBJ databases">
        <authorList>
            <person name="Varghese N."/>
            <person name="Submissions S."/>
        </authorList>
    </citation>
    <scope>NUCLEOTIDE SEQUENCE [LARGE SCALE GENOMIC DNA]</scope>
    <source>
        <strain evidence="6">JCM 10271</strain>
    </source>
</reference>
<evidence type="ECO:0000256" key="1">
    <source>
        <dbReference type="ARBA" id="ARBA00023015"/>
    </source>
</evidence>
<gene>
    <name evidence="5" type="ORF">SAMN05421853_10273</name>
</gene>